<dbReference type="RefSeq" id="WP_008790351.1">
    <property type="nucleotide sequence ID" value="NZ_AKCB01000004.1"/>
</dbReference>
<dbReference type="EMBL" id="ADKX01000046">
    <property type="protein sequence ID" value="EFW03578.1"/>
    <property type="molecule type" value="Genomic_DNA"/>
</dbReference>
<organism evidence="1 2">
    <name type="scientific">Coprobacillus cateniformis</name>
    <dbReference type="NCBI Taxonomy" id="100884"/>
    <lineage>
        <taxon>Bacteria</taxon>
        <taxon>Bacillati</taxon>
        <taxon>Bacillota</taxon>
        <taxon>Erysipelotrichia</taxon>
        <taxon>Erysipelotrichales</taxon>
        <taxon>Coprobacillaceae</taxon>
        <taxon>Coprobacillus</taxon>
    </lineage>
</organism>
<gene>
    <name evidence="1" type="ORF">HMPREF9488_03269</name>
</gene>
<name>E7GEX7_9FIRM</name>
<accession>E7GEX7</accession>
<dbReference type="Proteomes" id="UP000003157">
    <property type="component" value="Unassembled WGS sequence"/>
</dbReference>
<dbReference type="HOGENOM" id="CLU_2218609_0_0_9"/>
<dbReference type="AlphaFoldDB" id="E7GEX7"/>
<sequence>MKKYIALLKSDYLRDTQIYCGSMDSNDNSEDDNWNDFIPNHFIGIYESESLSDAIKWAAKDSSFHENMIEAIEVRVIKTDSQNHYPITGQTNIYDYLDEKEEMKYA</sequence>
<keyword evidence="2" id="KW-1185">Reference proteome</keyword>
<proteinExistence type="predicted"/>
<dbReference type="STRING" id="100884.GCA_000269565_03721"/>
<evidence type="ECO:0000313" key="1">
    <source>
        <dbReference type="EMBL" id="EFW03578.1"/>
    </source>
</evidence>
<dbReference type="GeneID" id="78231468"/>
<comment type="caution">
    <text evidence="1">The sequence shown here is derived from an EMBL/GenBank/DDBJ whole genome shotgun (WGS) entry which is preliminary data.</text>
</comment>
<reference evidence="1 2" key="1">
    <citation type="submission" date="2010-12" db="EMBL/GenBank/DDBJ databases">
        <title>The Genome Sequence of Coprobacillus sp. strain 29_1.</title>
        <authorList>
            <consortium name="The Broad Institute Genome Sequencing Platform"/>
            <person name="Earl A."/>
            <person name="Ward D."/>
            <person name="Feldgarden M."/>
            <person name="Gevers D."/>
            <person name="Daigneault M."/>
            <person name="Sibley C.D."/>
            <person name="White A."/>
            <person name="Strauss J."/>
            <person name="Allen-Vercoe E."/>
            <person name="Young S.K."/>
            <person name="Zeng Q."/>
            <person name="Gargeya S."/>
            <person name="Fitzgerald M."/>
            <person name="Haas B."/>
            <person name="Abouelleil A."/>
            <person name="Alvarado L."/>
            <person name="Arachchi H.M."/>
            <person name="Berlin A."/>
            <person name="Brown A."/>
            <person name="Chapman S.B."/>
            <person name="Chen Z."/>
            <person name="Dunbar C."/>
            <person name="Freedman E."/>
            <person name="Gearin G."/>
            <person name="Gellesch M."/>
            <person name="Goldberg J."/>
            <person name="Griggs A."/>
            <person name="Gujja S."/>
            <person name="Heilman E."/>
            <person name="Heiman D."/>
            <person name="Howarth C."/>
            <person name="Larson L."/>
            <person name="Lui A."/>
            <person name="MacDonald P.J.P."/>
            <person name="Mehta T."/>
            <person name="Montmayeur A."/>
            <person name="Murphy C."/>
            <person name="Neiman D."/>
            <person name="Pearson M."/>
            <person name="Priest M."/>
            <person name="Roberts A."/>
            <person name="Saif S."/>
            <person name="Shea T."/>
            <person name="Shenoy N."/>
            <person name="Sisk P."/>
            <person name="Stolte C."/>
            <person name="Sykes S."/>
            <person name="White J."/>
            <person name="Yandava C."/>
            <person name="Nusbaum C."/>
            <person name="Birren B."/>
        </authorList>
    </citation>
    <scope>NUCLEOTIDE SEQUENCE [LARGE SCALE GENOMIC DNA]</scope>
    <source>
        <strain evidence="1 2">29_1</strain>
    </source>
</reference>
<evidence type="ECO:0000313" key="2">
    <source>
        <dbReference type="Proteomes" id="UP000003157"/>
    </source>
</evidence>
<protein>
    <submittedName>
        <fullName evidence="1">Uncharacterized protein</fullName>
    </submittedName>
</protein>